<dbReference type="Pfam" id="PF02151">
    <property type="entry name" value="UVR"/>
    <property type="match status" value="1"/>
</dbReference>
<gene>
    <name evidence="6" type="ORF">HHL08_13180</name>
</gene>
<dbReference type="Gene3D" id="4.10.860.10">
    <property type="entry name" value="UVR domain"/>
    <property type="match status" value="1"/>
</dbReference>
<dbReference type="SUPFAM" id="SSF46600">
    <property type="entry name" value="C-terminal UvrC-binding domain of UvrB"/>
    <property type="match status" value="1"/>
</dbReference>
<feature type="compositionally biased region" description="Pro residues" evidence="4">
    <location>
        <begin position="69"/>
        <end position="80"/>
    </location>
</feature>
<keyword evidence="7" id="KW-1185">Reference proteome</keyword>
<accession>A0A7X9WWD7</accession>
<evidence type="ECO:0000313" key="7">
    <source>
        <dbReference type="Proteomes" id="UP000519023"/>
    </source>
</evidence>
<reference evidence="6 7" key="1">
    <citation type="submission" date="2020-04" db="EMBL/GenBank/DDBJ databases">
        <title>Sphingobium sp. AR-3-1 isolated from Arctic soil.</title>
        <authorList>
            <person name="Dahal R.H."/>
            <person name="Chaudhary D.K."/>
        </authorList>
    </citation>
    <scope>NUCLEOTIDE SEQUENCE [LARGE SCALE GENOMIC DNA]</scope>
    <source>
        <strain evidence="6 7">AR-3-1</strain>
    </source>
</reference>
<evidence type="ECO:0000256" key="3">
    <source>
        <dbReference type="ARBA" id="ARBA00023236"/>
    </source>
</evidence>
<evidence type="ECO:0000256" key="1">
    <source>
        <dbReference type="ARBA" id="ARBA00022769"/>
    </source>
</evidence>
<dbReference type="GO" id="GO:0009432">
    <property type="term" value="P:SOS response"/>
    <property type="evidence" value="ECO:0007669"/>
    <property type="project" value="UniProtKB-KW"/>
</dbReference>
<feature type="region of interest" description="Disordered" evidence="4">
    <location>
        <begin position="53"/>
        <end position="95"/>
    </location>
</feature>
<dbReference type="RefSeq" id="WP_169573668.1">
    <property type="nucleotide sequence ID" value="NZ_JABBFV010000008.1"/>
</dbReference>
<name>A0A7X9WWD7_9SPHN</name>
<dbReference type="EMBL" id="JABBFV010000008">
    <property type="protein sequence ID" value="NML11088.1"/>
    <property type="molecule type" value="Genomic_DNA"/>
</dbReference>
<dbReference type="GO" id="GO:0006281">
    <property type="term" value="P:DNA repair"/>
    <property type="evidence" value="ECO:0007669"/>
    <property type="project" value="UniProtKB-KW"/>
</dbReference>
<keyword evidence="1" id="KW-0228">DNA excision</keyword>
<dbReference type="GO" id="GO:0004518">
    <property type="term" value="F:nuclease activity"/>
    <property type="evidence" value="ECO:0007669"/>
    <property type="project" value="UniProtKB-KW"/>
</dbReference>
<dbReference type="InterPro" id="IPR001943">
    <property type="entry name" value="UVR_dom"/>
</dbReference>
<dbReference type="InterPro" id="IPR036876">
    <property type="entry name" value="UVR_dom_sf"/>
</dbReference>
<feature type="domain" description="UVR" evidence="5">
    <location>
        <begin position="2"/>
        <end position="37"/>
    </location>
</feature>
<keyword evidence="3" id="KW-0742">SOS response</keyword>
<organism evidence="6 7">
    <name type="scientific">Sphingobium psychrophilum</name>
    <dbReference type="NCBI Taxonomy" id="2728834"/>
    <lineage>
        <taxon>Bacteria</taxon>
        <taxon>Pseudomonadati</taxon>
        <taxon>Pseudomonadota</taxon>
        <taxon>Alphaproteobacteria</taxon>
        <taxon>Sphingomonadales</taxon>
        <taxon>Sphingomonadaceae</taxon>
        <taxon>Sphingobium</taxon>
    </lineage>
</organism>
<evidence type="ECO:0000256" key="2">
    <source>
        <dbReference type="ARBA" id="ARBA00022881"/>
    </source>
</evidence>
<dbReference type="AlphaFoldDB" id="A0A7X9WWD7"/>
<proteinExistence type="predicted"/>
<evidence type="ECO:0000259" key="5">
    <source>
        <dbReference type="PROSITE" id="PS50151"/>
    </source>
</evidence>
<comment type="caution">
    <text evidence="6">The sequence shown here is derived from an EMBL/GenBank/DDBJ whole genome shotgun (WGS) entry which is preliminary data.</text>
</comment>
<evidence type="ECO:0000313" key="6">
    <source>
        <dbReference type="EMBL" id="NML11088.1"/>
    </source>
</evidence>
<keyword evidence="2" id="KW-0234">DNA repair</keyword>
<dbReference type="Proteomes" id="UP000519023">
    <property type="component" value="Unassembled WGS sequence"/>
</dbReference>
<dbReference type="PROSITE" id="PS50151">
    <property type="entry name" value="UVR"/>
    <property type="match status" value="1"/>
</dbReference>
<keyword evidence="3" id="KW-0227">DNA damage</keyword>
<evidence type="ECO:0000256" key="4">
    <source>
        <dbReference type="SAM" id="MobiDB-lite"/>
    </source>
</evidence>
<keyword evidence="2" id="KW-0267">Excision nuclease</keyword>
<sequence length="95" mass="10322">MSDTIETLQRKMDAAARALDFEEAKRYRDRISLMRGGASAQDAAKADLDGLHRQQPGAMGLGTSRQCVAPPPGWTPPAKPDPMTSGRSMRGKPRK</sequence>
<protein>
    <submittedName>
        <fullName evidence="6">Excinuclease ABC subunit B</fullName>
    </submittedName>
</protein>